<feature type="transmembrane region" description="Helical" evidence="6">
    <location>
        <begin position="174"/>
        <end position="194"/>
    </location>
</feature>
<accession>A0A1B6IWR4</accession>
<name>A0A1B6IWR4_9HEMI</name>
<evidence type="ECO:0000313" key="8">
    <source>
        <dbReference type="EMBL" id="JAS91365.1"/>
    </source>
</evidence>
<feature type="transmembrane region" description="Helical" evidence="6">
    <location>
        <begin position="74"/>
        <end position="92"/>
    </location>
</feature>
<feature type="transmembrane region" description="Helical" evidence="6">
    <location>
        <begin position="104"/>
        <end position="124"/>
    </location>
</feature>
<feature type="domain" description="Major facilitator superfamily (MFS) profile" evidence="7">
    <location>
        <begin position="36"/>
        <end position="434"/>
    </location>
</feature>
<evidence type="ECO:0000256" key="3">
    <source>
        <dbReference type="ARBA" id="ARBA00022692"/>
    </source>
</evidence>
<feature type="transmembrane region" description="Helical" evidence="6">
    <location>
        <begin position="200"/>
        <end position="218"/>
    </location>
</feature>
<gene>
    <name evidence="8" type="ORF">g.19503</name>
</gene>
<dbReference type="PANTHER" id="PTHR23506:SF26">
    <property type="entry name" value="MFS-TYPE TRANSPORTER SLC18B1"/>
    <property type="match status" value="1"/>
</dbReference>
<feature type="transmembrane region" description="Helical" evidence="6">
    <location>
        <begin position="334"/>
        <end position="354"/>
    </location>
</feature>
<dbReference type="EMBL" id="GECU01016341">
    <property type="protein sequence ID" value="JAS91365.1"/>
    <property type="molecule type" value="Transcribed_RNA"/>
</dbReference>
<dbReference type="PROSITE" id="PS50850">
    <property type="entry name" value="MFS"/>
    <property type="match status" value="1"/>
</dbReference>
<evidence type="ECO:0000256" key="2">
    <source>
        <dbReference type="ARBA" id="ARBA00022448"/>
    </source>
</evidence>
<comment type="subcellular location">
    <subcellularLocation>
        <location evidence="1">Membrane</location>
        <topology evidence="1">Multi-pass membrane protein</topology>
    </subcellularLocation>
</comment>
<proteinExistence type="predicted"/>
<dbReference type="GO" id="GO:0016020">
    <property type="term" value="C:membrane"/>
    <property type="evidence" value="ECO:0007669"/>
    <property type="project" value="UniProtKB-SubCell"/>
</dbReference>
<keyword evidence="5 6" id="KW-0472">Membrane</keyword>
<dbReference type="PANTHER" id="PTHR23506">
    <property type="entry name" value="GH10249P"/>
    <property type="match status" value="1"/>
</dbReference>
<evidence type="ECO:0000259" key="7">
    <source>
        <dbReference type="PROSITE" id="PS50850"/>
    </source>
</evidence>
<protein>
    <recommendedName>
        <fullName evidence="7">Major facilitator superfamily (MFS) profile domain-containing protein</fullName>
    </recommendedName>
</protein>
<reference evidence="8" key="1">
    <citation type="submission" date="2015-11" db="EMBL/GenBank/DDBJ databases">
        <title>De novo transcriptome assembly of four potential Pierce s Disease insect vectors from Arizona vineyards.</title>
        <authorList>
            <person name="Tassone E.E."/>
        </authorList>
    </citation>
    <scope>NUCLEOTIDE SEQUENCE</scope>
</reference>
<dbReference type="InterPro" id="IPR020846">
    <property type="entry name" value="MFS_dom"/>
</dbReference>
<evidence type="ECO:0000256" key="4">
    <source>
        <dbReference type="ARBA" id="ARBA00022989"/>
    </source>
</evidence>
<feature type="transmembrane region" description="Helical" evidence="6">
    <location>
        <begin position="410"/>
        <end position="431"/>
    </location>
</feature>
<feature type="transmembrane region" description="Helical" evidence="6">
    <location>
        <begin position="144"/>
        <end position="162"/>
    </location>
</feature>
<evidence type="ECO:0000256" key="1">
    <source>
        <dbReference type="ARBA" id="ARBA00004141"/>
    </source>
</evidence>
<dbReference type="GO" id="GO:0022857">
    <property type="term" value="F:transmembrane transporter activity"/>
    <property type="evidence" value="ECO:0007669"/>
    <property type="project" value="InterPro"/>
</dbReference>
<organism evidence="8">
    <name type="scientific">Homalodisca liturata</name>
    <dbReference type="NCBI Taxonomy" id="320908"/>
    <lineage>
        <taxon>Eukaryota</taxon>
        <taxon>Metazoa</taxon>
        <taxon>Ecdysozoa</taxon>
        <taxon>Arthropoda</taxon>
        <taxon>Hexapoda</taxon>
        <taxon>Insecta</taxon>
        <taxon>Pterygota</taxon>
        <taxon>Neoptera</taxon>
        <taxon>Paraneoptera</taxon>
        <taxon>Hemiptera</taxon>
        <taxon>Auchenorrhyncha</taxon>
        <taxon>Membracoidea</taxon>
        <taxon>Cicadellidae</taxon>
        <taxon>Cicadellinae</taxon>
        <taxon>Proconiini</taxon>
        <taxon>Homalodisca</taxon>
    </lineage>
</organism>
<feature type="transmembrane region" description="Helical" evidence="6">
    <location>
        <begin position="239"/>
        <end position="260"/>
    </location>
</feature>
<evidence type="ECO:0000256" key="6">
    <source>
        <dbReference type="SAM" id="Phobius"/>
    </source>
</evidence>
<dbReference type="InterPro" id="IPR050930">
    <property type="entry name" value="MFS_Vesicular_Transporter"/>
</dbReference>
<feature type="transmembrane region" description="Helical" evidence="6">
    <location>
        <begin position="308"/>
        <end position="328"/>
    </location>
</feature>
<sequence length="510" mass="54731">MAPNCGKNEPTATDIFDEMSPVLLMGAPPKLTKRQWLTMAAIGSVHFSSAICISLQAPFYPYEAELKQATATEYGLVLGSFELVAFLSSPIIGKHIDTVGIRTLLNIGMVIAAISAILFGMLDYVMDHNWFISLSFLLRITEALGSTAALVAAFSITAAVFPQSIGTTFATLEVFYGVGYIVGPTIGGIFFALGGFKLPFFVNGLAMLLFALFIAYILPPLHLDNRPKSGAGVLDFLKVPGVLLNSAAVVATTISMGYYSATLEPHLRVFKLSPIAMGLMFVLSGGMYACVAPIVGRMCDRWAYPKRVISVGCLLIVLSFIIVGPAPFVPLPTTLPLCVIGLLIHGMGLAAMMVPTFMDSIACAVKAGFNDDIGTYGMLSGLWSASFSLGAFIGPSVAGVLYDSVGFRNGTLFVMSIHSILFIVCNIFISFEKKRSLPTNRIRLLSDRPETEDDSSEYEFPTIAKNSGISNNMLVSWDKKGNMVPALVHNGISNGKHNGYGTIFKSIEVL</sequence>
<dbReference type="Gene3D" id="1.20.1250.20">
    <property type="entry name" value="MFS general substrate transporter like domains"/>
    <property type="match status" value="2"/>
</dbReference>
<keyword evidence="2" id="KW-0813">Transport</keyword>
<keyword evidence="3 6" id="KW-0812">Transmembrane</keyword>
<dbReference type="SUPFAM" id="SSF103473">
    <property type="entry name" value="MFS general substrate transporter"/>
    <property type="match status" value="1"/>
</dbReference>
<feature type="transmembrane region" description="Helical" evidence="6">
    <location>
        <begin position="36"/>
        <end position="62"/>
    </location>
</feature>
<keyword evidence="4 6" id="KW-1133">Transmembrane helix</keyword>
<dbReference type="Pfam" id="PF07690">
    <property type="entry name" value="MFS_1"/>
    <property type="match status" value="1"/>
</dbReference>
<feature type="transmembrane region" description="Helical" evidence="6">
    <location>
        <begin position="272"/>
        <end position="296"/>
    </location>
</feature>
<dbReference type="AlphaFoldDB" id="A0A1B6IWR4"/>
<feature type="transmembrane region" description="Helical" evidence="6">
    <location>
        <begin position="375"/>
        <end position="398"/>
    </location>
</feature>
<dbReference type="InterPro" id="IPR011701">
    <property type="entry name" value="MFS"/>
</dbReference>
<dbReference type="InterPro" id="IPR036259">
    <property type="entry name" value="MFS_trans_sf"/>
</dbReference>
<evidence type="ECO:0000256" key="5">
    <source>
        <dbReference type="ARBA" id="ARBA00023136"/>
    </source>
</evidence>